<keyword evidence="2" id="KW-1185">Reference proteome</keyword>
<dbReference type="STRING" id="1179773.BN6_25960"/>
<dbReference type="Gene3D" id="1.25.40.10">
    <property type="entry name" value="Tetratricopeptide repeat domain"/>
    <property type="match status" value="1"/>
</dbReference>
<dbReference type="eggNOG" id="COG1396">
    <property type="taxonomic scope" value="Bacteria"/>
</dbReference>
<dbReference type="Gene3D" id="1.10.260.40">
    <property type="entry name" value="lambda repressor-like DNA-binding domains"/>
    <property type="match status" value="1"/>
</dbReference>
<dbReference type="Proteomes" id="UP000006281">
    <property type="component" value="Chromosome"/>
</dbReference>
<dbReference type="AlphaFoldDB" id="K0JYZ0"/>
<dbReference type="GO" id="GO:0003677">
    <property type="term" value="F:DNA binding"/>
    <property type="evidence" value="ECO:0007669"/>
    <property type="project" value="InterPro"/>
</dbReference>
<gene>
    <name evidence="1" type="ordered locus">BN6_25960</name>
</gene>
<dbReference type="SUPFAM" id="SSF47413">
    <property type="entry name" value="lambda repressor-like DNA-binding domains"/>
    <property type="match status" value="1"/>
</dbReference>
<dbReference type="InterPro" id="IPR010982">
    <property type="entry name" value="Lambda_DNA-bd_dom_sf"/>
</dbReference>
<evidence type="ECO:0000313" key="2">
    <source>
        <dbReference type="Proteomes" id="UP000006281"/>
    </source>
</evidence>
<evidence type="ECO:0008006" key="3">
    <source>
        <dbReference type="Google" id="ProtNLM"/>
    </source>
</evidence>
<dbReference type="InterPro" id="IPR001387">
    <property type="entry name" value="Cro/C1-type_HTH"/>
</dbReference>
<dbReference type="KEGG" id="sesp:BN6_25960"/>
<reference evidence="1 2" key="1">
    <citation type="journal article" date="2012" name="BMC Genomics">
        <title>Complete genome sequence of Saccharothrix espanaensis DSM 44229T and comparison to the other completely sequenced Pseudonocardiaceae.</title>
        <authorList>
            <person name="Strobel T."/>
            <person name="Al-Dilaimi A."/>
            <person name="Blom J."/>
            <person name="Gessner A."/>
            <person name="Kalinowski J."/>
            <person name="Luzhetska M."/>
            <person name="Puhler A."/>
            <person name="Szczepanowski R."/>
            <person name="Bechthold A."/>
            <person name="Ruckert C."/>
        </authorList>
    </citation>
    <scope>NUCLEOTIDE SEQUENCE [LARGE SCALE GENOMIC DNA]</scope>
    <source>
        <strain evidence="2">ATCC 51144 / DSM 44229 / JCM 9112 / NBRC 15066 / NRRL 15764</strain>
    </source>
</reference>
<name>K0JYZ0_SACES</name>
<evidence type="ECO:0000313" key="1">
    <source>
        <dbReference type="EMBL" id="CCH29909.1"/>
    </source>
</evidence>
<dbReference type="CDD" id="cd00093">
    <property type="entry name" value="HTH_XRE"/>
    <property type="match status" value="1"/>
</dbReference>
<dbReference type="SUPFAM" id="SSF48452">
    <property type="entry name" value="TPR-like"/>
    <property type="match status" value="1"/>
</dbReference>
<dbReference type="HOGENOM" id="CLU_029927_6_1_11"/>
<protein>
    <recommendedName>
        <fullName evidence="3">HTH cro/C1-type domain-containing protein</fullName>
    </recommendedName>
</protein>
<dbReference type="EMBL" id="HE804045">
    <property type="protein sequence ID" value="CCH29909.1"/>
    <property type="molecule type" value="Genomic_DNA"/>
</dbReference>
<dbReference type="InterPro" id="IPR011990">
    <property type="entry name" value="TPR-like_helical_dom_sf"/>
</dbReference>
<proteinExistence type="predicted"/>
<organism evidence="1 2">
    <name type="scientific">Saccharothrix espanaensis (strain ATCC 51144 / DSM 44229 / JCM 9112 / NBRC 15066 / NRRL 15764)</name>
    <dbReference type="NCBI Taxonomy" id="1179773"/>
    <lineage>
        <taxon>Bacteria</taxon>
        <taxon>Bacillati</taxon>
        <taxon>Actinomycetota</taxon>
        <taxon>Actinomycetes</taxon>
        <taxon>Pseudonocardiales</taxon>
        <taxon>Pseudonocardiaceae</taxon>
        <taxon>Saccharothrix</taxon>
    </lineage>
</organism>
<accession>K0JYZ0</accession>
<sequence>MTTTGHSGSWTPDRGRCRGCNAPLAKDNTASLCGQCHREQRDALRTPPAHLRQDFFETDDFSAAFDAHHIGHAIKAYRTHPRWTKLYGRALKQETVGRWLGLNQAQVSRVENGKPEKNLDTLRAYAETLHFPRHRLWFLFPGESRLILPASIVDNKGDLGDIDGNDGILVADPAGMASFFVSGEASMLDVASLNDARNHFEVMYRNLGGPVTQDRLTRFLSERVSPLLAQAQSQGNPQQLYRATGGLVALAGVCAYDSENHGAAQRHFQDALRLAGKAGDSGFRAYVLALIVNQAIALGDSRRAIGLSELALKVDESLSGALQADLYGMQAKAYAQLRDTEATYRSMSLAEASAAGIDSGVGPAEIGYIQKGLTEAHFVDALTELGDLVPAQRYSEQIFSIPTHARGRVNRLASLATLELRLGEAERASALISEMVDSAQGMESRRLNTRFRAIRSSLNNLSSVDTSNATEQIDRFLTISPW</sequence>